<reference evidence="13 14" key="1">
    <citation type="submission" date="2022-12" db="EMBL/GenBank/DDBJ databases">
        <title>Polyphasic characterization of Geotalea uranireducens NIT-SL11 newly isolated from a complex of sewage sludge and microbially reduced graphene oxide.</title>
        <authorList>
            <person name="Xie L."/>
            <person name="Yoshida N."/>
            <person name="Meng L."/>
        </authorList>
    </citation>
    <scope>NUCLEOTIDE SEQUENCE [LARGE SCALE GENOMIC DNA]</scope>
    <source>
        <strain evidence="13 14">NIT-SL11</strain>
    </source>
</reference>
<dbReference type="SMART" id="SM00091">
    <property type="entry name" value="PAS"/>
    <property type="match status" value="1"/>
</dbReference>
<keyword evidence="14" id="KW-1185">Reference proteome</keyword>
<dbReference type="SUPFAM" id="SSF55874">
    <property type="entry name" value="ATPase domain of HSP90 chaperone/DNA topoisomerase II/histidine kinase"/>
    <property type="match status" value="1"/>
</dbReference>
<keyword evidence="9" id="KW-1133">Transmembrane helix</keyword>
<dbReference type="PROSITE" id="PS50112">
    <property type="entry name" value="PAS"/>
    <property type="match status" value="1"/>
</dbReference>
<dbReference type="InterPro" id="IPR035965">
    <property type="entry name" value="PAS-like_dom_sf"/>
</dbReference>
<feature type="transmembrane region" description="Helical" evidence="9">
    <location>
        <begin position="118"/>
        <end position="138"/>
    </location>
</feature>
<dbReference type="PANTHER" id="PTHR43065">
    <property type="entry name" value="SENSOR HISTIDINE KINASE"/>
    <property type="match status" value="1"/>
</dbReference>
<comment type="catalytic activity">
    <reaction evidence="1">
        <text>ATP + protein L-histidine = ADP + protein N-phospho-L-histidine.</text>
        <dbReference type="EC" id="2.7.13.3"/>
    </reaction>
</comment>
<keyword evidence="4" id="KW-0808">Transferase</keyword>
<organism evidence="13 14">
    <name type="scientific">Geotalea uraniireducens</name>
    <dbReference type="NCBI Taxonomy" id="351604"/>
    <lineage>
        <taxon>Bacteria</taxon>
        <taxon>Pseudomonadati</taxon>
        <taxon>Thermodesulfobacteriota</taxon>
        <taxon>Desulfuromonadia</taxon>
        <taxon>Geobacterales</taxon>
        <taxon>Geobacteraceae</taxon>
        <taxon>Geotalea</taxon>
    </lineage>
</organism>
<dbReference type="Pfam" id="PF25323">
    <property type="entry name" value="6TM_PilS"/>
    <property type="match status" value="1"/>
</dbReference>
<feature type="transmembrane region" description="Helical" evidence="9">
    <location>
        <begin position="158"/>
        <end position="176"/>
    </location>
</feature>
<dbReference type="Pfam" id="PF02518">
    <property type="entry name" value="HATPase_c"/>
    <property type="match status" value="1"/>
</dbReference>
<dbReference type="SUPFAM" id="SSF47384">
    <property type="entry name" value="Homodimeric domain of signal transducing histidine kinase"/>
    <property type="match status" value="1"/>
</dbReference>
<dbReference type="Gene3D" id="3.30.565.10">
    <property type="entry name" value="Histidine kinase-like ATPase, C-terminal domain"/>
    <property type="match status" value="1"/>
</dbReference>
<keyword evidence="7" id="KW-0067">ATP-binding</keyword>
<feature type="transmembrane region" description="Helical" evidence="9">
    <location>
        <begin position="6"/>
        <end position="28"/>
    </location>
</feature>
<evidence type="ECO:0000256" key="5">
    <source>
        <dbReference type="ARBA" id="ARBA00022741"/>
    </source>
</evidence>
<proteinExistence type="predicted"/>
<feature type="transmembrane region" description="Helical" evidence="9">
    <location>
        <begin position="81"/>
        <end position="106"/>
    </location>
</feature>
<dbReference type="InterPro" id="IPR036890">
    <property type="entry name" value="HATPase_C_sf"/>
</dbReference>
<name>A0ABN6VRY5_9BACT</name>
<evidence type="ECO:0000256" key="9">
    <source>
        <dbReference type="SAM" id="Phobius"/>
    </source>
</evidence>
<dbReference type="InterPro" id="IPR004358">
    <property type="entry name" value="Sig_transdc_His_kin-like_C"/>
</dbReference>
<feature type="domain" description="Histidine kinase" evidence="10">
    <location>
        <begin position="331"/>
        <end position="546"/>
    </location>
</feature>
<dbReference type="InterPro" id="IPR036097">
    <property type="entry name" value="HisK_dim/P_sf"/>
</dbReference>
<dbReference type="EC" id="2.7.13.3" evidence="2"/>
<dbReference type="PRINTS" id="PR00344">
    <property type="entry name" value="BCTRLSENSOR"/>
</dbReference>
<keyword evidence="3" id="KW-0597">Phosphoprotein</keyword>
<feature type="transmembrane region" description="Helical" evidence="9">
    <location>
        <begin position="40"/>
        <end position="61"/>
    </location>
</feature>
<sequence>MVFSRRLVWFILARIVVVSLFLISTIVLRVKGTDILSTRSLNSITHLIAATYIFSVISLLFLKVSARISRTLTYLQVAWDIFFITILIVYSGGINSPFSFLYLLAITSSSFLLGRRDAFYTASLCAIIYGAIIDLQFYGKLVFLGLTPLVAQYFGTNYIFYTIFMNIVAFYLTAFLSGSLAERARQSETELEKRAVNYQELERLNSTIVTNLNSGLLTTNNRGQIRVFNGYAEMMTGISQEEAYNRNLYDIFPGFRVFSADVLSIKRGEFEYITKSGKQLVLGFNSVILTDGEGTKIGAMINFQDLTHYKRMEESLKKADRLAAVGELAARIAHEIRNPLASISGAVQLIANGTAIEENDKKLFDIILRETDRLNLLIRDFLGYARPTRPNLRQINLALLIGEIQALVGTDSRFASVRVENEIDNDLVVEVDPDQIRQVFWNLLVNAAEAMPAGGRVIIDATRMEELRSGESVSRTVKVAVTDNGSGMSPENVAQVFEPFFSTKGGGTGLGLATVYRIIEAHCGRITVESSLGKGTSFIIFLPEHQAIGLPPVREVM</sequence>
<evidence type="ECO:0000313" key="14">
    <source>
        <dbReference type="Proteomes" id="UP001317705"/>
    </source>
</evidence>
<dbReference type="NCBIfam" id="TIGR00229">
    <property type="entry name" value="sensory_box"/>
    <property type="match status" value="1"/>
</dbReference>
<dbReference type="PROSITE" id="PS50113">
    <property type="entry name" value="PAC"/>
    <property type="match status" value="1"/>
</dbReference>
<dbReference type="InterPro" id="IPR005467">
    <property type="entry name" value="His_kinase_dom"/>
</dbReference>
<dbReference type="RefSeq" id="WP_281999249.1">
    <property type="nucleotide sequence ID" value="NZ_AP027151.1"/>
</dbReference>
<dbReference type="InterPro" id="IPR000700">
    <property type="entry name" value="PAS-assoc_C"/>
</dbReference>
<keyword evidence="5" id="KW-0547">Nucleotide-binding</keyword>
<evidence type="ECO:0000256" key="6">
    <source>
        <dbReference type="ARBA" id="ARBA00022777"/>
    </source>
</evidence>
<dbReference type="Gene3D" id="3.30.450.20">
    <property type="entry name" value="PAS domain"/>
    <property type="match status" value="1"/>
</dbReference>
<protein>
    <recommendedName>
        <fullName evidence="2">histidine kinase</fullName>
        <ecNumber evidence="2">2.7.13.3</ecNumber>
    </recommendedName>
</protein>
<dbReference type="EMBL" id="AP027151">
    <property type="protein sequence ID" value="BDV43133.1"/>
    <property type="molecule type" value="Genomic_DNA"/>
</dbReference>
<keyword evidence="9" id="KW-0812">Transmembrane</keyword>
<dbReference type="CDD" id="cd00130">
    <property type="entry name" value="PAS"/>
    <property type="match status" value="1"/>
</dbReference>
<evidence type="ECO:0000259" key="10">
    <source>
        <dbReference type="PROSITE" id="PS50109"/>
    </source>
</evidence>
<accession>A0ABN6VRY5</accession>
<evidence type="ECO:0000256" key="3">
    <source>
        <dbReference type="ARBA" id="ARBA00022553"/>
    </source>
</evidence>
<evidence type="ECO:0000256" key="7">
    <source>
        <dbReference type="ARBA" id="ARBA00022840"/>
    </source>
</evidence>
<dbReference type="PANTHER" id="PTHR43065:SF10">
    <property type="entry name" value="PEROXIDE STRESS-ACTIVATED HISTIDINE KINASE MAK3"/>
    <property type="match status" value="1"/>
</dbReference>
<dbReference type="Proteomes" id="UP001317705">
    <property type="component" value="Chromosome"/>
</dbReference>
<dbReference type="Gene3D" id="1.10.287.130">
    <property type="match status" value="1"/>
</dbReference>
<evidence type="ECO:0000313" key="13">
    <source>
        <dbReference type="EMBL" id="BDV43133.1"/>
    </source>
</evidence>
<evidence type="ECO:0000256" key="1">
    <source>
        <dbReference type="ARBA" id="ARBA00000085"/>
    </source>
</evidence>
<keyword evidence="6 13" id="KW-0418">Kinase</keyword>
<dbReference type="InterPro" id="IPR003661">
    <property type="entry name" value="HisK_dim/P_dom"/>
</dbReference>
<evidence type="ECO:0000259" key="11">
    <source>
        <dbReference type="PROSITE" id="PS50112"/>
    </source>
</evidence>
<evidence type="ECO:0000256" key="2">
    <source>
        <dbReference type="ARBA" id="ARBA00012438"/>
    </source>
</evidence>
<feature type="domain" description="PAS" evidence="11">
    <location>
        <begin position="201"/>
        <end position="252"/>
    </location>
</feature>
<dbReference type="SUPFAM" id="SSF55785">
    <property type="entry name" value="PYP-like sensor domain (PAS domain)"/>
    <property type="match status" value="1"/>
</dbReference>
<dbReference type="SMART" id="SM00388">
    <property type="entry name" value="HisKA"/>
    <property type="match status" value="1"/>
</dbReference>
<keyword evidence="8" id="KW-0902">Two-component regulatory system</keyword>
<dbReference type="CDD" id="cd00082">
    <property type="entry name" value="HisKA"/>
    <property type="match status" value="1"/>
</dbReference>
<evidence type="ECO:0000256" key="4">
    <source>
        <dbReference type="ARBA" id="ARBA00022679"/>
    </source>
</evidence>
<dbReference type="Pfam" id="PF00512">
    <property type="entry name" value="HisKA"/>
    <property type="match status" value="1"/>
</dbReference>
<gene>
    <name evidence="13" type="primary">pilS</name>
    <name evidence="13" type="ORF">GURASL_20560</name>
</gene>
<dbReference type="SMART" id="SM00387">
    <property type="entry name" value="HATPase_c"/>
    <property type="match status" value="1"/>
</dbReference>
<dbReference type="PROSITE" id="PS50109">
    <property type="entry name" value="HIS_KIN"/>
    <property type="match status" value="1"/>
</dbReference>
<evidence type="ECO:0000256" key="8">
    <source>
        <dbReference type="ARBA" id="ARBA00023012"/>
    </source>
</evidence>
<evidence type="ECO:0000259" key="12">
    <source>
        <dbReference type="PROSITE" id="PS50113"/>
    </source>
</evidence>
<dbReference type="InterPro" id="IPR000014">
    <property type="entry name" value="PAS"/>
</dbReference>
<dbReference type="InterPro" id="IPR003594">
    <property type="entry name" value="HATPase_dom"/>
</dbReference>
<feature type="domain" description="PAC" evidence="12">
    <location>
        <begin position="266"/>
        <end position="318"/>
    </location>
</feature>
<dbReference type="GO" id="GO:0016301">
    <property type="term" value="F:kinase activity"/>
    <property type="evidence" value="ECO:0007669"/>
    <property type="project" value="UniProtKB-KW"/>
</dbReference>
<keyword evidence="9" id="KW-0472">Membrane</keyword>